<dbReference type="Pfam" id="PF01470">
    <property type="entry name" value="Peptidase_C15"/>
    <property type="match status" value="1"/>
</dbReference>
<dbReference type="NCBIfam" id="NF009676">
    <property type="entry name" value="PRK13197.1"/>
    <property type="match status" value="1"/>
</dbReference>
<accession>A0A7H1RXJ4</accession>
<evidence type="ECO:0000313" key="13">
    <source>
        <dbReference type="Proteomes" id="UP000516388"/>
    </source>
</evidence>
<evidence type="ECO:0000256" key="8">
    <source>
        <dbReference type="ARBA" id="ARBA00022807"/>
    </source>
</evidence>
<dbReference type="RefSeq" id="WP_081213033.1">
    <property type="nucleotide sequence ID" value="NZ_CP061470.1"/>
</dbReference>
<dbReference type="SUPFAM" id="SSF53182">
    <property type="entry name" value="Pyrrolidone carboxyl peptidase (pyroglutamate aminopeptidase)"/>
    <property type="match status" value="1"/>
</dbReference>
<dbReference type="GO" id="GO:0005829">
    <property type="term" value="C:cytosol"/>
    <property type="evidence" value="ECO:0007669"/>
    <property type="project" value="InterPro"/>
</dbReference>
<evidence type="ECO:0000256" key="3">
    <source>
        <dbReference type="ARBA" id="ARBA00004496"/>
    </source>
</evidence>
<dbReference type="FunFam" id="3.40.630.20:FF:000001">
    <property type="entry name" value="Pyrrolidone-carboxylate peptidase"/>
    <property type="match status" value="1"/>
</dbReference>
<dbReference type="Proteomes" id="UP000516388">
    <property type="component" value="Chromosome"/>
</dbReference>
<dbReference type="InterPro" id="IPR036440">
    <property type="entry name" value="Peptidase_C15-like_sf"/>
</dbReference>
<dbReference type="InterPro" id="IPR016125">
    <property type="entry name" value="Peptidase_C15-like"/>
</dbReference>
<dbReference type="GO" id="GO:0016920">
    <property type="term" value="F:pyroglutamyl-peptidase activity"/>
    <property type="evidence" value="ECO:0007669"/>
    <property type="project" value="UniProtKB-UniRule"/>
</dbReference>
<gene>
    <name evidence="9 12" type="primary">pcp</name>
    <name evidence="12" type="ORF">IC807_04945</name>
</gene>
<comment type="function">
    <text evidence="2 9">Removes 5-oxoproline from various penultimate amino acid residues except L-proline.</text>
</comment>
<dbReference type="KEGG" id="gza:IC807_04945"/>
<proteinExistence type="inferred from homology"/>
<dbReference type="PRINTS" id="PR00706">
    <property type="entry name" value="PYROGLUPTASE"/>
</dbReference>
<name>A0A7H1RXJ4_9BACL</name>
<dbReference type="NCBIfam" id="TIGR00504">
    <property type="entry name" value="pyro_pdase"/>
    <property type="match status" value="1"/>
</dbReference>
<feature type="active site" evidence="9 11">
    <location>
        <position position="143"/>
    </location>
</feature>
<comment type="subunit">
    <text evidence="9">Homotetramer.</text>
</comment>
<dbReference type="InterPro" id="IPR033694">
    <property type="entry name" value="PGPEP1_Cys_AS"/>
</dbReference>
<protein>
    <recommendedName>
        <fullName evidence="9">Pyrrolidone-carboxylate peptidase</fullName>
        <ecNumber evidence="9">3.4.19.3</ecNumber>
    </recommendedName>
    <alternativeName>
        <fullName evidence="9">5-oxoprolyl-peptidase</fullName>
    </alternativeName>
    <alternativeName>
        <fullName evidence="9">Pyroglutamyl-peptidase I</fullName>
        <shortName evidence="9">PGP-I</shortName>
        <shortName evidence="9">Pyrase</shortName>
    </alternativeName>
</protein>
<evidence type="ECO:0000256" key="7">
    <source>
        <dbReference type="ARBA" id="ARBA00022801"/>
    </source>
</evidence>
<dbReference type="GO" id="GO:0006508">
    <property type="term" value="P:proteolysis"/>
    <property type="evidence" value="ECO:0007669"/>
    <property type="project" value="UniProtKB-KW"/>
</dbReference>
<dbReference type="PIRSF" id="PIRSF015592">
    <property type="entry name" value="Prld-crbxl_pptds"/>
    <property type="match status" value="1"/>
</dbReference>
<keyword evidence="5 9" id="KW-0963">Cytoplasm</keyword>
<keyword evidence="8 9" id="KW-0788">Thiol protease</keyword>
<keyword evidence="13" id="KW-1185">Reference proteome</keyword>
<feature type="active site" evidence="9">
    <location>
        <position position="167"/>
    </location>
</feature>
<reference evidence="12 13" key="1">
    <citation type="submission" date="2020-09" db="EMBL/GenBank/DDBJ databases">
        <title>Complete Geobacillus genomes through the use of hybrid genome assembly.</title>
        <authorList>
            <person name="Vera D.L."/>
            <person name="Venkateswaran K."/>
            <person name="Singh N.K."/>
            <person name="Landry K."/>
        </authorList>
    </citation>
    <scope>NUCLEOTIDE SEQUENCE [LARGE SCALE GENOMIC DNA]</scope>
    <source>
        <strain evidence="12 13">SURF-189</strain>
    </source>
</reference>
<dbReference type="PANTHER" id="PTHR23402:SF1">
    <property type="entry name" value="PYROGLUTAMYL-PEPTIDASE I"/>
    <property type="match status" value="1"/>
</dbReference>
<evidence type="ECO:0000256" key="5">
    <source>
        <dbReference type="ARBA" id="ARBA00022490"/>
    </source>
</evidence>
<dbReference type="EMBL" id="CP061470">
    <property type="protein sequence ID" value="QNU18983.1"/>
    <property type="molecule type" value="Genomic_DNA"/>
</dbReference>
<evidence type="ECO:0000256" key="10">
    <source>
        <dbReference type="PROSITE-ProRule" id="PRU10076"/>
    </source>
</evidence>
<dbReference type="InterPro" id="IPR029762">
    <property type="entry name" value="PGP-I_bact-type"/>
</dbReference>
<dbReference type="PROSITE" id="PS01334">
    <property type="entry name" value="PYRASE_CYS"/>
    <property type="match status" value="1"/>
</dbReference>
<evidence type="ECO:0000313" key="12">
    <source>
        <dbReference type="EMBL" id="QNU18983.1"/>
    </source>
</evidence>
<feature type="active site" evidence="9 10">
    <location>
        <position position="80"/>
    </location>
</feature>
<evidence type="ECO:0000256" key="2">
    <source>
        <dbReference type="ARBA" id="ARBA00002280"/>
    </source>
</evidence>
<evidence type="ECO:0000256" key="6">
    <source>
        <dbReference type="ARBA" id="ARBA00022670"/>
    </source>
</evidence>
<dbReference type="HAMAP" id="MF_00417">
    <property type="entry name" value="Pyrrolid_peptidase"/>
    <property type="match status" value="1"/>
</dbReference>
<evidence type="ECO:0000256" key="4">
    <source>
        <dbReference type="ARBA" id="ARBA00006641"/>
    </source>
</evidence>
<organism evidence="12 13">
    <name type="scientific">Geobacillus zalihae</name>
    <dbReference type="NCBI Taxonomy" id="213419"/>
    <lineage>
        <taxon>Bacteria</taxon>
        <taxon>Bacillati</taxon>
        <taxon>Bacillota</taxon>
        <taxon>Bacilli</taxon>
        <taxon>Bacillales</taxon>
        <taxon>Anoxybacillaceae</taxon>
        <taxon>Geobacillus</taxon>
    </lineage>
</organism>
<evidence type="ECO:0000256" key="11">
    <source>
        <dbReference type="PROSITE-ProRule" id="PRU10077"/>
    </source>
</evidence>
<comment type="subcellular location">
    <subcellularLocation>
        <location evidence="3 9">Cytoplasm</location>
    </subcellularLocation>
</comment>
<dbReference type="PANTHER" id="PTHR23402">
    <property type="entry name" value="PROTEASE FAMILY C15 PYROGLUTAMYL-PEPTIDASE I-RELATED"/>
    <property type="match status" value="1"/>
</dbReference>
<dbReference type="InterPro" id="IPR033693">
    <property type="entry name" value="PGPEP1_Glu_AS"/>
</dbReference>
<dbReference type="Gene3D" id="3.40.630.20">
    <property type="entry name" value="Peptidase C15, pyroglutamyl peptidase I-like"/>
    <property type="match status" value="1"/>
</dbReference>
<keyword evidence="7 9" id="KW-0378">Hydrolase</keyword>
<comment type="similarity">
    <text evidence="4 9">Belongs to the peptidase C15 family.</text>
</comment>
<evidence type="ECO:0000256" key="9">
    <source>
        <dbReference type="HAMAP-Rule" id="MF_00417"/>
    </source>
</evidence>
<evidence type="ECO:0000256" key="1">
    <source>
        <dbReference type="ARBA" id="ARBA00001770"/>
    </source>
</evidence>
<sequence>MKKVLVTGFDPFGGETVNLSLEAAKQAAGWKNDRYIVEVREIPTIFGKSLAILHDAIMQVDPDVVICVGQAGGRADISVERVAVNINDARIPDNEGQQPIDEPVVLGGPVGYWSTLPVKAIVEALRRHGIPASVSYTAGTFVCNHVFYGLMHYITQSKKPIRGGFIHIPYLPEQAARHLGQPSMALETIVEGLRLAIDVAVEREEDIQAVGGHIC</sequence>
<dbReference type="InterPro" id="IPR000816">
    <property type="entry name" value="Peptidase_C15"/>
</dbReference>
<dbReference type="PROSITE" id="PS01333">
    <property type="entry name" value="PYRASE_GLU"/>
    <property type="match status" value="1"/>
</dbReference>
<dbReference type="EC" id="3.4.19.3" evidence="9"/>
<comment type="catalytic activity">
    <reaction evidence="1 9 10">
        <text>Release of an N-terminal pyroglutamyl group from a polypeptide, the second amino acid generally not being Pro.</text>
        <dbReference type="EC" id="3.4.19.3"/>
    </reaction>
</comment>
<dbReference type="CDD" id="cd00501">
    <property type="entry name" value="Peptidase_C15"/>
    <property type="match status" value="1"/>
</dbReference>
<dbReference type="AlphaFoldDB" id="A0A7H1RXJ4"/>
<keyword evidence="6 9" id="KW-0645">Protease</keyword>